<organism evidence="1 2">
    <name type="scientific">Rheinheimera pacifica</name>
    <dbReference type="NCBI Taxonomy" id="173990"/>
    <lineage>
        <taxon>Bacteria</taxon>
        <taxon>Pseudomonadati</taxon>
        <taxon>Pseudomonadota</taxon>
        <taxon>Gammaproteobacteria</taxon>
        <taxon>Chromatiales</taxon>
        <taxon>Chromatiaceae</taxon>
        <taxon>Rheinheimera</taxon>
    </lineage>
</organism>
<evidence type="ECO:0000313" key="2">
    <source>
        <dbReference type="Proteomes" id="UP000199371"/>
    </source>
</evidence>
<reference evidence="2" key="1">
    <citation type="submission" date="2016-10" db="EMBL/GenBank/DDBJ databases">
        <authorList>
            <person name="Varghese N."/>
            <person name="Submissions S."/>
        </authorList>
    </citation>
    <scope>NUCLEOTIDE SEQUENCE [LARGE SCALE GENOMIC DNA]</scope>
    <source>
        <strain evidence="2">DSM 17616</strain>
    </source>
</reference>
<evidence type="ECO:0000313" key="1">
    <source>
        <dbReference type="EMBL" id="SEI13982.1"/>
    </source>
</evidence>
<gene>
    <name evidence="1" type="ORF">SAMN05660691_04152</name>
</gene>
<dbReference type="RefSeq" id="WP_177172315.1">
    <property type="nucleotide sequence ID" value="NZ_FNXF01000034.1"/>
</dbReference>
<dbReference type="Proteomes" id="UP000199371">
    <property type="component" value="Unassembled WGS sequence"/>
</dbReference>
<protein>
    <submittedName>
        <fullName evidence="1">Uncharacterized protein</fullName>
    </submittedName>
</protein>
<dbReference type="EMBL" id="FNXF01000034">
    <property type="protein sequence ID" value="SEI13982.1"/>
    <property type="molecule type" value="Genomic_DNA"/>
</dbReference>
<name>A0A1H6NFD6_9GAMM</name>
<dbReference type="AlphaFoldDB" id="A0A1H6NFD6"/>
<sequence>MTEPTTYPGNEQGYKGYHADWPQTVRELAGCWQELPQQEELRAGQGKDIPRESL</sequence>
<proteinExistence type="predicted"/>
<dbReference type="STRING" id="173990.SAMN05660691_04152"/>
<keyword evidence="2" id="KW-1185">Reference proteome</keyword>
<accession>A0A1H6NFD6</accession>